<evidence type="ECO:0000313" key="1">
    <source>
        <dbReference type="EMBL" id="MFH4983830.1"/>
    </source>
</evidence>
<reference evidence="1 2" key="1">
    <citation type="submission" date="2024-08" db="EMBL/GenBank/DDBJ databases">
        <title>Gnathostoma spinigerum genome.</title>
        <authorList>
            <person name="Gonzalez-Bertolin B."/>
            <person name="Monzon S."/>
            <person name="Zaballos A."/>
            <person name="Jimenez P."/>
            <person name="Dekumyoy P."/>
            <person name="Varona S."/>
            <person name="Cuesta I."/>
            <person name="Sumanam S."/>
            <person name="Adisakwattana P."/>
            <person name="Gasser R.B."/>
            <person name="Hernandez-Gonzalez A."/>
            <person name="Young N.D."/>
            <person name="Perteguer M.J."/>
        </authorList>
    </citation>
    <scope>NUCLEOTIDE SEQUENCE [LARGE SCALE GENOMIC DNA]</scope>
    <source>
        <strain evidence="1">AL3</strain>
        <tissue evidence="1">Liver</tissue>
    </source>
</reference>
<protein>
    <submittedName>
        <fullName evidence="1">Uncharacterized protein</fullName>
    </submittedName>
</protein>
<comment type="caution">
    <text evidence="1">The sequence shown here is derived from an EMBL/GenBank/DDBJ whole genome shotgun (WGS) entry which is preliminary data.</text>
</comment>
<keyword evidence="2" id="KW-1185">Reference proteome</keyword>
<evidence type="ECO:0000313" key="2">
    <source>
        <dbReference type="Proteomes" id="UP001608902"/>
    </source>
</evidence>
<sequence>MRGWWTLCMDACVSISSSMFEKWVRRRPSDNVTALHKISSFVVGSSLLYDDVINVFSSFLLKAVVVIHDVIYECVCIVHLEIFSSEVKLLVWEVYEPLRRRSAKKSCSGHDLSFVRR</sequence>
<accession>A0ABD6EWG0</accession>
<dbReference type="AlphaFoldDB" id="A0ABD6EWG0"/>
<gene>
    <name evidence="1" type="ORF">AB6A40_010539</name>
</gene>
<dbReference type="EMBL" id="JBGFUD010013974">
    <property type="protein sequence ID" value="MFH4983830.1"/>
    <property type="molecule type" value="Genomic_DNA"/>
</dbReference>
<proteinExistence type="predicted"/>
<name>A0ABD6EWG0_9BILA</name>
<organism evidence="1 2">
    <name type="scientific">Gnathostoma spinigerum</name>
    <dbReference type="NCBI Taxonomy" id="75299"/>
    <lineage>
        <taxon>Eukaryota</taxon>
        <taxon>Metazoa</taxon>
        <taxon>Ecdysozoa</taxon>
        <taxon>Nematoda</taxon>
        <taxon>Chromadorea</taxon>
        <taxon>Rhabditida</taxon>
        <taxon>Spirurina</taxon>
        <taxon>Gnathostomatomorpha</taxon>
        <taxon>Gnathostomatoidea</taxon>
        <taxon>Gnathostomatidae</taxon>
        <taxon>Gnathostoma</taxon>
    </lineage>
</organism>
<dbReference type="Proteomes" id="UP001608902">
    <property type="component" value="Unassembled WGS sequence"/>
</dbReference>